<dbReference type="Gene3D" id="3.40.50.360">
    <property type="match status" value="1"/>
</dbReference>
<dbReference type="AlphaFoldDB" id="A0A1E7Q4P5"/>
<evidence type="ECO:0000313" key="4">
    <source>
        <dbReference type="Proteomes" id="UP000242258"/>
    </source>
</evidence>
<evidence type="ECO:0000256" key="1">
    <source>
        <dbReference type="ARBA" id="ARBA00023002"/>
    </source>
</evidence>
<name>A0A1E7Q4P5_9GAMM</name>
<dbReference type="EMBL" id="MKEK01000001">
    <property type="protein sequence ID" value="OEY69106.1"/>
    <property type="molecule type" value="Genomic_DNA"/>
</dbReference>
<dbReference type="GO" id="GO:0009055">
    <property type="term" value="F:electron transfer activity"/>
    <property type="evidence" value="ECO:0007669"/>
    <property type="project" value="TreeGrafter"/>
</dbReference>
<dbReference type="PANTHER" id="PTHR47307">
    <property type="entry name" value="GLUTATHIONE-REGULATED POTASSIUM-EFFLUX SYSTEM ANCILLARY PROTEIN KEFG"/>
    <property type="match status" value="1"/>
</dbReference>
<feature type="domain" description="Flavodoxin-like fold" evidence="2">
    <location>
        <begin position="12"/>
        <end position="179"/>
    </location>
</feature>
<dbReference type="STRING" id="1628148.BI198_05590"/>
<dbReference type="InterPro" id="IPR046980">
    <property type="entry name" value="KefG/KefF"/>
</dbReference>
<organism evidence="3 4">
    <name type="scientific">Rheinheimera salexigens</name>
    <dbReference type="NCBI Taxonomy" id="1628148"/>
    <lineage>
        <taxon>Bacteria</taxon>
        <taxon>Pseudomonadati</taxon>
        <taxon>Pseudomonadota</taxon>
        <taxon>Gammaproteobacteria</taxon>
        <taxon>Chromatiales</taxon>
        <taxon>Chromatiaceae</taxon>
        <taxon>Rheinheimera</taxon>
    </lineage>
</organism>
<dbReference type="GO" id="GO:0010181">
    <property type="term" value="F:FMN binding"/>
    <property type="evidence" value="ECO:0007669"/>
    <property type="project" value="TreeGrafter"/>
</dbReference>
<keyword evidence="4" id="KW-1185">Reference proteome</keyword>
<evidence type="ECO:0000259" key="2">
    <source>
        <dbReference type="Pfam" id="PF02525"/>
    </source>
</evidence>
<dbReference type="Proteomes" id="UP000242258">
    <property type="component" value="Unassembled WGS sequence"/>
</dbReference>
<dbReference type="SUPFAM" id="SSF52218">
    <property type="entry name" value="Flavoproteins"/>
    <property type="match status" value="1"/>
</dbReference>
<gene>
    <name evidence="3" type="ORF">BI198_05590</name>
</gene>
<evidence type="ECO:0000313" key="3">
    <source>
        <dbReference type="EMBL" id="OEY69106.1"/>
    </source>
</evidence>
<protein>
    <recommendedName>
        <fullName evidence="2">Flavodoxin-like fold domain-containing protein</fullName>
    </recommendedName>
</protein>
<dbReference type="Pfam" id="PF02525">
    <property type="entry name" value="Flavodoxin_2"/>
    <property type="match status" value="1"/>
</dbReference>
<dbReference type="GO" id="GO:0003955">
    <property type="term" value="F:NAD(P)H dehydrogenase (quinone) activity"/>
    <property type="evidence" value="ECO:0007669"/>
    <property type="project" value="TreeGrafter"/>
</dbReference>
<accession>A0A1E7Q4P5</accession>
<reference evidence="4" key="1">
    <citation type="submission" date="2016-09" db="EMBL/GenBank/DDBJ databases">
        <authorList>
            <person name="Wan X."/>
            <person name="Hou S."/>
        </authorList>
    </citation>
    <scope>NUCLEOTIDE SEQUENCE [LARGE SCALE GENOMIC DNA]</scope>
    <source>
        <strain evidence="4">KH87</strain>
    </source>
</reference>
<dbReference type="InterPro" id="IPR029039">
    <property type="entry name" value="Flavoprotein-like_sf"/>
</dbReference>
<sequence>MFLFCEIAMFSLLYAHPYGRHSYVNQHLIKAVNALDSFDLRDLYQAYPDFYINVKQEQLALQESALIIMQFPVQNAYPPSLLVQYINKVFCQGWAWGVNEQQQPTQMLANKILLVVLSGLERDDCDGVDNAKQKLQLVLQPLQHLAQQCGMQFAAPILLPLRHLLFDQELAKIATQYQQNVQQLLQQHILQQQSVQQDSEA</sequence>
<comment type="caution">
    <text evidence="3">The sequence shown here is derived from an EMBL/GenBank/DDBJ whole genome shotgun (WGS) entry which is preliminary data.</text>
</comment>
<proteinExistence type="predicted"/>
<dbReference type="InterPro" id="IPR003680">
    <property type="entry name" value="Flavodoxin_fold"/>
</dbReference>
<dbReference type="PANTHER" id="PTHR47307:SF1">
    <property type="entry name" value="GLUTATHIONE-REGULATED POTASSIUM-EFFLUX SYSTEM ANCILLARY PROTEIN KEFG"/>
    <property type="match status" value="1"/>
</dbReference>
<keyword evidence="1" id="KW-0560">Oxidoreductase</keyword>